<dbReference type="AlphaFoldDB" id="A0A5B0QRR8"/>
<name>A0A5B0QRR8_PUCGR</name>
<reference evidence="1 2" key="1">
    <citation type="submission" date="2019-05" db="EMBL/GenBank/DDBJ databases">
        <title>Emergence of the Ug99 lineage of the wheat stem rust pathogen through somatic hybridization.</title>
        <authorList>
            <person name="Li F."/>
            <person name="Upadhyaya N.M."/>
            <person name="Sperschneider J."/>
            <person name="Matny O."/>
            <person name="Nguyen-Phuc H."/>
            <person name="Mago R."/>
            <person name="Raley C."/>
            <person name="Miller M.E."/>
            <person name="Silverstein K.A.T."/>
            <person name="Henningsen E."/>
            <person name="Hirsch C.D."/>
            <person name="Visser B."/>
            <person name="Pretorius Z.A."/>
            <person name="Steffenson B.J."/>
            <person name="Schwessinger B."/>
            <person name="Dodds P.N."/>
            <person name="Figueroa M."/>
        </authorList>
    </citation>
    <scope>NUCLEOTIDE SEQUENCE [LARGE SCALE GENOMIC DNA]</scope>
    <source>
        <strain evidence="1 2">Ug99</strain>
    </source>
</reference>
<sequence>MLSNNMLVSFQILNYCSVSAHPLLYSKNLVKRAESSFNRISNFSSPGRLDFGDSEMVESEEQSNHMNEYQHLLNQLNNMEIGRQKETIKNIIPSACETAVFSGLPGWLAPYLNNIFSTCSKKLRERGIPNDLISNVERYALELLKSENISDKVGQMKPENIDAYINHILPHYHQIATNHIVQK</sequence>
<evidence type="ECO:0000313" key="1">
    <source>
        <dbReference type="EMBL" id="KAA1115918.1"/>
    </source>
</evidence>
<organism evidence="1 2">
    <name type="scientific">Puccinia graminis f. sp. tritici</name>
    <dbReference type="NCBI Taxonomy" id="56615"/>
    <lineage>
        <taxon>Eukaryota</taxon>
        <taxon>Fungi</taxon>
        <taxon>Dikarya</taxon>
        <taxon>Basidiomycota</taxon>
        <taxon>Pucciniomycotina</taxon>
        <taxon>Pucciniomycetes</taxon>
        <taxon>Pucciniales</taxon>
        <taxon>Pucciniaceae</taxon>
        <taxon>Puccinia</taxon>
    </lineage>
</organism>
<accession>A0A5B0QRR8</accession>
<proteinExistence type="predicted"/>
<dbReference type="EMBL" id="VDEP01000271">
    <property type="protein sequence ID" value="KAA1115918.1"/>
    <property type="molecule type" value="Genomic_DNA"/>
</dbReference>
<protein>
    <submittedName>
        <fullName evidence="1">Uncharacterized protein</fullName>
    </submittedName>
</protein>
<comment type="caution">
    <text evidence="1">The sequence shown here is derived from an EMBL/GenBank/DDBJ whole genome shotgun (WGS) entry which is preliminary data.</text>
</comment>
<gene>
    <name evidence="1" type="ORF">PGTUg99_021927</name>
</gene>
<evidence type="ECO:0000313" key="2">
    <source>
        <dbReference type="Proteomes" id="UP000325313"/>
    </source>
</evidence>
<dbReference type="Proteomes" id="UP000325313">
    <property type="component" value="Unassembled WGS sequence"/>
</dbReference>